<evidence type="ECO:0000313" key="9">
    <source>
        <dbReference type="Proteomes" id="UP000650224"/>
    </source>
</evidence>
<feature type="transmembrane region" description="Helical" evidence="6">
    <location>
        <begin position="69"/>
        <end position="91"/>
    </location>
</feature>
<feature type="transmembrane region" description="Helical" evidence="6">
    <location>
        <begin position="37"/>
        <end position="57"/>
    </location>
</feature>
<gene>
    <name evidence="8" type="ORF">H9627_07390</name>
</gene>
<dbReference type="Proteomes" id="UP000650224">
    <property type="component" value="Unassembled WGS sequence"/>
</dbReference>
<evidence type="ECO:0000256" key="5">
    <source>
        <dbReference type="ARBA" id="ARBA00023136"/>
    </source>
</evidence>
<evidence type="ECO:0000259" key="7">
    <source>
        <dbReference type="PROSITE" id="PS50850"/>
    </source>
</evidence>
<dbReference type="SUPFAM" id="SSF103473">
    <property type="entry name" value="MFS general substrate transporter"/>
    <property type="match status" value="1"/>
</dbReference>
<dbReference type="Pfam" id="PF07690">
    <property type="entry name" value="MFS_1"/>
    <property type="match status" value="1"/>
</dbReference>
<feature type="transmembrane region" description="Helical" evidence="6">
    <location>
        <begin position="250"/>
        <end position="270"/>
    </location>
</feature>
<feature type="transmembrane region" description="Helical" evidence="6">
    <location>
        <begin position="144"/>
        <end position="166"/>
    </location>
</feature>
<comment type="caution">
    <text evidence="8">The sequence shown here is derived from an EMBL/GenBank/DDBJ whole genome shotgun (WGS) entry which is preliminary data.</text>
</comment>
<dbReference type="InterPro" id="IPR020846">
    <property type="entry name" value="MFS_dom"/>
</dbReference>
<evidence type="ECO:0000313" key="8">
    <source>
        <dbReference type="EMBL" id="MBD8030144.1"/>
    </source>
</evidence>
<keyword evidence="4 6" id="KW-1133">Transmembrane helix</keyword>
<accession>A0A8I0HNQ4</accession>
<dbReference type="Gene3D" id="1.20.1250.20">
    <property type="entry name" value="MFS general substrate transporter like domains"/>
    <property type="match status" value="1"/>
</dbReference>
<evidence type="ECO:0000256" key="6">
    <source>
        <dbReference type="SAM" id="Phobius"/>
    </source>
</evidence>
<dbReference type="PANTHER" id="PTHR23513:SF6">
    <property type="entry name" value="MAJOR FACILITATOR SUPERFAMILY ASSOCIATED DOMAIN-CONTAINING PROTEIN"/>
    <property type="match status" value="1"/>
</dbReference>
<dbReference type="GO" id="GO:0022857">
    <property type="term" value="F:transmembrane transporter activity"/>
    <property type="evidence" value="ECO:0007669"/>
    <property type="project" value="InterPro"/>
</dbReference>
<dbReference type="GO" id="GO:0005886">
    <property type="term" value="C:plasma membrane"/>
    <property type="evidence" value="ECO:0007669"/>
    <property type="project" value="UniProtKB-SubCell"/>
</dbReference>
<feature type="transmembrane region" description="Helical" evidence="6">
    <location>
        <begin position="314"/>
        <end position="331"/>
    </location>
</feature>
<keyword evidence="5 6" id="KW-0472">Membrane</keyword>
<protein>
    <submittedName>
        <fullName evidence="8">MFS transporter</fullName>
    </submittedName>
</protein>
<evidence type="ECO:0000256" key="4">
    <source>
        <dbReference type="ARBA" id="ARBA00022989"/>
    </source>
</evidence>
<evidence type="ECO:0000256" key="1">
    <source>
        <dbReference type="ARBA" id="ARBA00004651"/>
    </source>
</evidence>
<dbReference type="AlphaFoldDB" id="A0A8I0HNQ4"/>
<dbReference type="RefSeq" id="WP_191733365.1">
    <property type="nucleotide sequence ID" value="NZ_JACSPR010000004.1"/>
</dbReference>
<feature type="transmembrane region" description="Helical" evidence="6">
    <location>
        <begin position="420"/>
        <end position="444"/>
    </location>
</feature>
<name>A0A8I0HNQ4_9CORY</name>
<feature type="transmembrane region" description="Helical" evidence="6">
    <location>
        <begin position="375"/>
        <end position="400"/>
    </location>
</feature>
<reference evidence="8 9" key="1">
    <citation type="submission" date="2020-08" db="EMBL/GenBank/DDBJ databases">
        <title>A Genomic Blueprint of the Chicken Gut Microbiome.</title>
        <authorList>
            <person name="Gilroy R."/>
            <person name="Ravi A."/>
            <person name="Getino M."/>
            <person name="Pursley I."/>
            <person name="Horton D.L."/>
            <person name="Alikhan N.-F."/>
            <person name="Baker D."/>
            <person name="Gharbi K."/>
            <person name="Hall N."/>
            <person name="Watson M."/>
            <person name="Adriaenssens E.M."/>
            <person name="Foster-Nyarko E."/>
            <person name="Jarju S."/>
            <person name="Secka A."/>
            <person name="Antonio M."/>
            <person name="Oren A."/>
            <person name="Chaudhuri R."/>
            <person name="La Ragione R.M."/>
            <person name="Hildebrand F."/>
            <person name="Pallen M.J."/>
        </authorList>
    </citation>
    <scope>NUCLEOTIDE SEQUENCE [LARGE SCALE GENOMIC DNA]</scope>
    <source>
        <strain evidence="8 9">Sa1YVA5</strain>
    </source>
</reference>
<organism evidence="8 9">
    <name type="scientific">Corynebacterium gallinarum</name>
    <dbReference type="NCBI Taxonomy" id="2762214"/>
    <lineage>
        <taxon>Bacteria</taxon>
        <taxon>Bacillati</taxon>
        <taxon>Actinomycetota</taxon>
        <taxon>Actinomycetes</taxon>
        <taxon>Mycobacteriales</taxon>
        <taxon>Corynebacteriaceae</taxon>
        <taxon>Corynebacterium</taxon>
    </lineage>
</organism>
<feature type="transmembrane region" description="Helical" evidence="6">
    <location>
        <begin position="172"/>
        <end position="190"/>
    </location>
</feature>
<dbReference type="PROSITE" id="PS50850">
    <property type="entry name" value="MFS"/>
    <property type="match status" value="1"/>
</dbReference>
<feature type="transmembrane region" description="Helical" evidence="6">
    <location>
        <begin position="103"/>
        <end position="132"/>
    </location>
</feature>
<comment type="subcellular location">
    <subcellularLocation>
        <location evidence="1">Cell membrane</location>
        <topology evidence="1">Multi-pass membrane protein</topology>
    </subcellularLocation>
</comment>
<keyword evidence="9" id="KW-1185">Reference proteome</keyword>
<keyword evidence="3 6" id="KW-0812">Transmembrane</keyword>
<evidence type="ECO:0000256" key="3">
    <source>
        <dbReference type="ARBA" id="ARBA00022692"/>
    </source>
</evidence>
<feature type="transmembrane region" description="Helical" evidence="6">
    <location>
        <begin position="12"/>
        <end position="31"/>
    </location>
</feature>
<keyword evidence="2" id="KW-1003">Cell membrane</keyword>
<dbReference type="InterPro" id="IPR011701">
    <property type="entry name" value="MFS"/>
</dbReference>
<sequence>MQHFHKVLVNTLIFNVVTGFLAYSLLFWVYLETRNVALAGILNAGYMGALAVTSIFFGSIVDHNRKKTVMMASSCLTLVFFALAGVVWVVWMDTAAISLDSPALWVFSILILIGSIVEHLRNIALSTVVTLLVSEDRRDKANGLVGVVHGMSFLVTSMMAGMAIGFFGMETTLWVCLVLTLLAVLHLITVEIPEPEIVTQHADATVPMAPAPSADGEVFTPTPVPSDLHTVSQGLDIRGSLAIIRGVPGLLALILFTCFNNLVGGVYTALMDPYGLELFSPQLWGVMLGLTGLGFIIGGMVIARVGLGSNPVRTLLLVNVGIAIIGIVFTIREWGWLFVAGIFVFMLITPAAEATEQTILQRVVPFRQQGRVFGLAMAVEMGANPLSAVIVAVVAQAYLIPWMDGPGADSALGVLLGDGTARGMALMFMLSGVITLIVVLLAFASRPYRQLSRYYALSSQDIAGQATTAQ</sequence>
<feature type="domain" description="Major facilitator superfamily (MFS) profile" evidence="7">
    <location>
        <begin position="1"/>
        <end position="450"/>
    </location>
</feature>
<evidence type="ECO:0000256" key="2">
    <source>
        <dbReference type="ARBA" id="ARBA00022475"/>
    </source>
</evidence>
<feature type="transmembrane region" description="Helical" evidence="6">
    <location>
        <begin position="282"/>
        <end position="302"/>
    </location>
</feature>
<dbReference type="InterPro" id="IPR036259">
    <property type="entry name" value="MFS_trans_sf"/>
</dbReference>
<dbReference type="EMBL" id="JACSPR010000004">
    <property type="protein sequence ID" value="MBD8030144.1"/>
    <property type="molecule type" value="Genomic_DNA"/>
</dbReference>
<dbReference type="PANTHER" id="PTHR23513">
    <property type="entry name" value="INTEGRAL MEMBRANE EFFLUX PROTEIN-RELATED"/>
    <property type="match status" value="1"/>
</dbReference>
<feature type="transmembrane region" description="Helical" evidence="6">
    <location>
        <begin position="337"/>
        <end position="354"/>
    </location>
</feature>
<proteinExistence type="predicted"/>